<evidence type="ECO:0000313" key="7">
    <source>
        <dbReference type="EMBL" id="AYQ73313.1"/>
    </source>
</evidence>
<dbReference type="GO" id="GO:0003700">
    <property type="term" value="F:DNA-binding transcription factor activity"/>
    <property type="evidence" value="ECO:0007669"/>
    <property type="project" value="InterPro"/>
</dbReference>
<dbReference type="Gene3D" id="1.10.10.60">
    <property type="entry name" value="Homeodomain-like"/>
    <property type="match status" value="2"/>
</dbReference>
<dbReference type="AlphaFoldDB" id="A0A3G3JYP4"/>
<proteinExistence type="predicted"/>
<keyword evidence="3" id="KW-0804">Transcription</keyword>
<feature type="domain" description="HTH araC/xylS-type" evidence="5">
    <location>
        <begin position="414"/>
        <end position="510"/>
    </location>
</feature>
<reference evidence="7 8" key="1">
    <citation type="submission" date="2018-10" db="EMBL/GenBank/DDBJ databases">
        <title>Genome Sequence of Cohnella sp.</title>
        <authorList>
            <person name="Srinivasan S."/>
            <person name="Kim M.K."/>
        </authorList>
    </citation>
    <scope>NUCLEOTIDE SEQUENCE [LARGE SCALE GENOMIC DNA]</scope>
    <source>
        <strain evidence="7 8">18JY8-7</strain>
    </source>
</reference>
<keyword evidence="1" id="KW-0805">Transcription regulation</keyword>
<dbReference type="GO" id="GO:0000160">
    <property type="term" value="P:phosphorelay signal transduction system"/>
    <property type="evidence" value="ECO:0007669"/>
    <property type="project" value="InterPro"/>
</dbReference>
<dbReference type="SMART" id="SM00342">
    <property type="entry name" value="HTH_ARAC"/>
    <property type="match status" value="1"/>
</dbReference>
<evidence type="ECO:0000313" key="8">
    <source>
        <dbReference type="Proteomes" id="UP000269097"/>
    </source>
</evidence>
<protein>
    <submittedName>
        <fullName evidence="7">Helix-turn-helix domain-containing protein</fullName>
    </submittedName>
</protein>
<dbReference type="Gene3D" id="3.40.50.2300">
    <property type="match status" value="1"/>
</dbReference>
<feature type="modified residue" description="4-aspartylphosphate" evidence="4">
    <location>
        <position position="52"/>
    </location>
</feature>
<dbReference type="InterPro" id="IPR009057">
    <property type="entry name" value="Homeodomain-like_sf"/>
</dbReference>
<keyword evidence="2" id="KW-0238">DNA-binding</keyword>
<keyword evidence="4" id="KW-0597">Phosphoprotein</keyword>
<evidence type="ECO:0000256" key="2">
    <source>
        <dbReference type="ARBA" id="ARBA00023125"/>
    </source>
</evidence>
<evidence type="ECO:0000256" key="4">
    <source>
        <dbReference type="PROSITE-ProRule" id="PRU00169"/>
    </source>
</evidence>
<evidence type="ECO:0000259" key="6">
    <source>
        <dbReference type="PROSITE" id="PS50110"/>
    </source>
</evidence>
<dbReference type="SUPFAM" id="SSF46689">
    <property type="entry name" value="Homeodomain-like"/>
    <property type="match status" value="2"/>
</dbReference>
<evidence type="ECO:0000256" key="1">
    <source>
        <dbReference type="ARBA" id="ARBA00023015"/>
    </source>
</evidence>
<evidence type="ECO:0000256" key="3">
    <source>
        <dbReference type="ARBA" id="ARBA00023163"/>
    </source>
</evidence>
<dbReference type="InterPro" id="IPR018062">
    <property type="entry name" value="HTH_AraC-typ_CS"/>
</dbReference>
<gene>
    <name evidence="7" type="ORF">EAV92_12480</name>
</gene>
<dbReference type="PROSITE" id="PS00041">
    <property type="entry name" value="HTH_ARAC_FAMILY_1"/>
    <property type="match status" value="1"/>
</dbReference>
<dbReference type="PANTHER" id="PTHR43280:SF2">
    <property type="entry name" value="HTH-TYPE TRANSCRIPTIONAL REGULATOR EXSA"/>
    <property type="match status" value="1"/>
</dbReference>
<name>A0A3G3JYP4_9BACL</name>
<dbReference type="SMART" id="SM00448">
    <property type="entry name" value="REC"/>
    <property type="match status" value="1"/>
</dbReference>
<dbReference type="GO" id="GO:0043565">
    <property type="term" value="F:sequence-specific DNA binding"/>
    <property type="evidence" value="ECO:0007669"/>
    <property type="project" value="InterPro"/>
</dbReference>
<dbReference type="InterPro" id="IPR011006">
    <property type="entry name" value="CheY-like_superfamily"/>
</dbReference>
<dbReference type="PROSITE" id="PS01124">
    <property type="entry name" value="HTH_ARAC_FAMILY_2"/>
    <property type="match status" value="1"/>
</dbReference>
<dbReference type="SUPFAM" id="SSF52172">
    <property type="entry name" value="CheY-like"/>
    <property type="match status" value="1"/>
</dbReference>
<dbReference type="PANTHER" id="PTHR43280">
    <property type="entry name" value="ARAC-FAMILY TRANSCRIPTIONAL REGULATOR"/>
    <property type="match status" value="1"/>
</dbReference>
<organism evidence="7 8">
    <name type="scientific">Cohnella candidum</name>
    <dbReference type="NCBI Taxonomy" id="2674991"/>
    <lineage>
        <taxon>Bacteria</taxon>
        <taxon>Bacillati</taxon>
        <taxon>Bacillota</taxon>
        <taxon>Bacilli</taxon>
        <taxon>Bacillales</taxon>
        <taxon>Paenibacillaceae</taxon>
        <taxon>Cohnella</taxon>
    </lineage>
</organism>
<dbReference type="RefSeq" id="WP_123041395.1">
    <property type="nucleotide sequence ID" value="NZ_CP033433.1"/>
</dbReference>
<dbReference type="EMBL" id="CP033433">
    <property type="protein sequence ID" value="AYQ73313.1"/>
    <property type="molecule type" value="Genomic_DNA"/>
</dbReference>
<sequence length="510" mass="58533">MNVMVVDDEYGIRSHLASMIRGFGSLNVREAVNGRDALEQMEVSPPEIVLTDIRMPVMDGMELIRQSRTRFPDVWFIVLSNFAEFELAQQALQFGARNYLLKATITKDKVEEEVRRAVLHQEKAKEKEVRFNPNEMLMVQNSLFYERLDGHIQNAEMLRRAERLQVSVFGSASFDLPSKFFVMEIERFADWTGARFGGQTDLAVYALANVVRECSKRWNGENELFHSGQNRFVVLDFGETDDDRHEGKVREVLAATRKFLGLEASVLLNCEFAGLNGFFDKVSESAELMDPFFYETEACVVDAKQAMEREAELDLYSYFQSVEGGKGRLQLTELPGLVETFFELLRHLRRPSSSAKDDVRTLIRFIEKGGYAVPATLKTEIDRVQAYRLSDFKAPFGKWLDEMGGLGRQREEISKALSYIHERYADKIALEDLCAHVNLSRSHLSKLFKDQQGVSVMEYLEAYRLRQARLLLRTTKHPIAEIADRAGIGDVFYFSKLYKKHFGVNPSKDR</sequence>
<dbReference type="InterPro" id="IPR018060">
    <property type="entry name" value="HTH_AraC"/>
</dbReference>
<dbReference type="Pfam" id="PF12833">
    <property type="entry name" value="HTH_18"/>
    <property type="match status" value="1"/>
</dbReference>
<dbReference type="Pfam" id="PF00072">
    <property type="entry name" value="Response_reg"/>
    <property type="match status" value="1"/>
</dbReference>
<dbReference type="KEGG" id="coh:EAV92_12480"/>
<dbReference type="PROSITE" id="PS50110">
    <property type="entry name" value="RESPONSE_REGULATORY"/>
    <property type="match status" value="1"/>
</dbReference>
<dbReference type="CDD" id="cd17536">
    <property type="entry name" value="REC_YesN-like"/>
    <property type="match status" value="1"/>
</dbReference>
<keyword evidence="8" id="KW-1185">Reference proteome</keyword>
<accession>A0A3G3JYP4</accession>
<dbReference type="InterPro" id="IPR001789">
    <property type="entry name" value="Sig_transdc_resp-reg_receiver"/>
</dbReference>
<dbReference type="Proteomes" id="UP000269097">
    <property type="component" value="Chromosome"/>
</dbReference>
<feature type="domain" description="Response regulatory" evidence="6">
    <location>
        <begin position="2"/>
        <end position="117"/>
    </location>
</feature>
<evidence type="ECO:0000259" key="5">
    <source>
        <dbReference type="PROSITE" id="PS01124"/>
    </source>
</evidence>